<feature type="binding site" evidence="20">
    <location>
        <position position="232"/>
    </location>
    <ligand>
        <name>UDP-N-acetyl-alpha-D-glucosamine</name>
        <dbReference type="ChEBI" id="CHEBI:57705"/>
    </ligand>
</feature>
<evidence type="ECO:0000256" key="16">
    <source>
        <dbReference type="ARBA" id="ARBA00023316"/>
    </source>
</evidence>
<evidence type="ECO:0000259" key="21">
    <source>
        <dbReference type="Pfam" id="PF00483"/>
    </source>
</evidence>
<evidence type="ECO:0000256" key="15">
    <source>
        <dbReference type="ARBA" id="ARBA00023315"/>
    </source>
</evidence>
<evidence type="ECO:0000256" key="17">
    <source>
        <dbReference type="ARBA" id="ARBA00048247"/>
    </source>
</evidence>
<feature type="binding site" evidence="20">
    <location>
        <position position="427"/>
    </location>
    <ligand>
        <name>acetyl-CoA</name>
        <dbReference type="ChEBI" id="CHEBI:57288"/>
    </ligand>
</feature>
<dbReference type="PANTHER" id="PTHR43584">
    <property type="entry name" value="NUCLEOTIDYL TRANSFERASE"/>
    <property type="match status" value="1"/>
</dbReference>
<evidence type="ECO:0000256" key="8">
    <source>
        <dbReference type="ARBA" id="ARBA00022695"/>
    </source>
</evidence>
<reference evidence="22 23" key="1">
    <citation type="submission" date="2017-03" db="EMBL/GenBank/DDBJ databases">
        <title>Complete sequence of Clostridium formicaceticum DSM 92.</title>
        <authorList>
            <person name="Poehlein A."/>
            <person name="Karl M."/>
            <person name="Bengelsdorf F.R."/>
            <person name="Duerre P."/>
            <person name="Daniel R."/>
        </authorList>
    </citation>
    <scope>NUCLEOTIDE SEQUENCE [LARGE SCALE GENOMIC DNA]</scope>
    <source>
        <strain evidence="22 23">DSM 92</strain>
    </source>
</reference>
<keyword evidence="14 20" id="KW-0511">Multifunctional enzyme</keyword>
<proteinExistence type="inferred from homology"/>
<feature type="region of interest" description="Linker" evidence="20">
    <location>
        <begin position="235"/>
        <end position="255"/>
    </location>
</feature>
<feature type="binding site" evidence="20">
    <location>
        <position position="159"/>
    </location>
    <ligand>
        <name>UDP-N-acetyl-alpha-D-glucosamine</name>
        <dbReference type="ChEBI" id="CHEBI:57705"/>
    </ligand>
</feature>
<dbReference type="Pfam" id="PF00132">
    <property type="entry name" value="Hexapep"/>
    <property type="match status" value="2"/>
</dbReference>
<dbReference type="SUPFAM" id="SSF51161">
    <property type="entry name" value="Trimeric LpxA-like enzymes"/>
    <property type="match status" value="1"/>
</dbReference>
<dbReference type="GO" id="GO:0000287">
    <property type="term" value="F:magnesium ion binding"/>
    <property type="evidence" value="ECO:0007669"/>
    <property type="project" value="UniProtKB-UniRule"/>
</dbReference>
<dbReference type="NCBIfam" id="TIGR01173">
    <property type="entry name" value="glmU"/>
    <property type="match status" value="1"/>
</dbReference>
<evidence type="ECO:0000256" key="7">
    <source>
        <dbReference type="ARBA" id="ARBA00022679"/>
    </source>
</evidence>
<keyword evidence="6 20" id="KW-0963">Cytoplasm</keyword>
<keyword evidence="12 20" id="KW-0133">Cell shape</keyword>
<accession>A0AAC9RIM5</accession>
<comment type="similarity">
    <text evidence="5 20">In the N-terminal section; belongs to the N-acetylglucosamine-1-phosphate uridyltransferase family.</text>
</comment>
<dbReference type="InterPro" id="IPR011004">
    <property type="entry name" value="Trimer_LpxA-like_sf"/>
</dbReference>
<comment type="subcellular location">
    <subcellularLocation>
        <location evidence="1 20">Cytoplasm</location>
    </subcellularLocation>
</comment>
<dbReference type="SUPFAM" id="SSF53448">
    <property type="entry name" value="Nucleotide-diphospho-sugar transferases"/>
    <property type="match status" value="1"/>
</dbReference>
<evidence type="ECO:0000256" key="12">
    <source>
        <dbReference type="ARBA" id="ARBA00022960"/>
    </source>
</evidence>
<dbReference type="EC" id="2.3.1.157" evidence="20"/>
<feature type="binding site" evidence="20">
    <location>
        <begin position="390"/>
        <end position="391"/>
    </location>
    <ligand>
        <name>acetyl-CoA</name>
        <dbReference type="ChEBI" id="CHEBI:57288"/>
    </ligand>
</feature>
<dbReference type="GO" id="GO:0019134">
    <property type="term" value="F:glucosamine-1-phosphate N-acetyltransferase activity"/>
    <property type="evidence" value="ECO:0007669"/>
    <property type="project" value="UniProtKB-UniRule"/>
</dbReference>
<dbReference type="GO" id="GO:0008360">
    <property type="term" value="P:regulation of cell shape"/>
    <property type="evidence" value="ECO:0007669"/>
    <property type="project" value="UniProtKB-KW"/>
</dbReference>
<evidence type="ECO:0000256" key="6">
    <source>
        <dbReference type="ARBA" id="ARBA00022490"/>
    </source>
</evidence>
<feature type="binding site" evidence="20">
    <location>
        <position position="232"/>
    </location>
    <ligand>
        <name>Mg(2+)</name>
        <dbReference type="ChEBI" id="CHEBI:18420"/>
    </ligand>
</feature>
<evidence type="ECO:0000256" key="9">
    <source>
        <dbReference type="ARBA" id="ARBA00022723"/>
    </source>
</evidence>
<dbReference type="GO" id="GO:0006048">
    <property type="term" value="P:UDP-N-acetylglucosamine biosynthetic process"/>
    <property type="evidence" value="ECO:0007669"/>
    <property type="project" value="InterPro"/>
</dbReference>
<comment type="pathway">
    <text evidence="20">Bacterial outer membrane biogenesis; LPS lipid A biosynthesis.</text>
</comment>
<keyword evidence="13 20" id="KW-0573">Peptidoglycan synthesis</keyword>
<comment type="pathway">
    <text evidence="2 20">Nucleotide-sugar biosynthesis; UDP-N-acetyl-alpha-D-glucosamine biosynthesis; N-acetyl-alpha-D-glucosamine 1-phosphate from alpha-D-glucosamine 6-phosphate (route II): step 2/2.</text>
</comment>
<feature type="domain" description="Nucleotidyl transferase" evidence="21">
    <location>
        <begin position="11"/>
        <end position="227"/>
    </location>
</feature>
<evidence type="ECO:0000256" key="1">
    <source>
        <dbReference type="ARBA" id="ARBA00004496"/>
    </source>
</evidence>
<dbReference type="GO" id="GO:0009252">
    <property type="term" value="P:peptidoglycan biosynthetic process"/>
    <property type="evidence" value="ECO:0007669"/>
    <property type="project" value="UniProtKB-UniRule"/>
</dbReference>
<dbReference type="EMBL" id="CP020559">
    <property type="protein sequence ID" value="ARE85793.1"/>
    <property type="molecule type" value="Genomic_DNA"/>
</dbReference>
<dbReference type="HAMAP" id="MF_01631">
    <property type="entry name" value="GlmU"/>
    <property type="match status" value="1"/>
</dbReference>
<comment type="pathway">
    <text evidence="3 20">Nucleotide-sugar biosynthesis; UDP-N-acetyl-alpha-D-glucosamine biosynthesis; UDP-N-acetyl-alpha-D-glucosamine from N-acetyl-alpha-D-glucosamine 1-phosphate: step 1/1.</text>
</comment>
<keyword evidence="15 20" id="KW-0012">Acyltransferase</keyword>
<dbReference type="Pfam" id="PF00483">
    <property type="entry name" value="NTP_transferase"/>
    <property type="match status" value="1"/>
</dbReference>
<evidence type="ECO:0000256" key="13">
    <source>
        <dbReference type="ARBA" id="ARBA00022984"/>
    </source>
</evidence>
<evidence type="ECO:0000313" key="23">
    <source>
        <dbReference type="Proteomes" id="UP000192478"/>
    </source>
</evidence>
<feature type="binding site" evidence="20">
    <location>
        <position position="337"/>
    </location>
    <ligand>
        <name>UDP-N-acetyl-alpha-D-glucosamine</name>
        <dbReference type="ChEBI" id="CHEBI:57705"/>
    </ligand>
</feature>
<comment type="catalytic activity">
    <reaction evidence="18 20">
        <text>N-acetyl-alpha-D-glucosamine 1-phosphate + UTP + H(+) = UDP-N-acetyl-alpha-D-glucosamine + diphosphate</text>
        <dbReference type="Rhea" id="RHEA:13509"/>
        <dbReference type="ChEBI" id="CHEBI:15378"/>
        <dbReference type="ChEBI" id="CHEBI:33019"/>
        <dbReference type="ChEBI" id="CHEBI:46398"/>
        <dbReference type="ChEBI" id="CHEBI:57705"/>
        <dbReference type="ChEBI" id="CHEBI:57776"/>
        <dbReference type="EC" id="2.7.7.23"/>
    </reaction>
</comment>
<comment type="similarity">
    <text evidence="4 20">In the C-terminal section; belongs to the transferase hexapeptide repeat family.</text>
</comment>
<evidence type="ECO:0000256" key="4">
    <source>
        <dbReference type="ARBA" id="ARBA00007707"/>
    </source>
</evidence>
<name>A0AAC9RIM5_9CLOT</name>
<dbReference type="GO" id="GO:0005737">
    <property type="term" value="C:cytoplasm"/>
    <property type="evidence" value="ECO:0007669"/>
    <property type="project" value="UniProtKB-SubCell"/>
</dbReference>
<dbReference type="GO" id="GO:0071555">
    <property type="term" value="P:cell wall organization"/>
    <property type="evidence" value="ECO:0007669"/>
    <property type="project" value="UniProtKB-KW"/>
</dbReference>
<evidence type="ECO:0000256" key="3">
    <source>
        <dbReference type="ARBA" id="ARBA00005208"/>
    </source>
</evidence>
<evidence type="ECO:0000256" key="10">
    <source>
        <dbReference type="ARBA" id="ARBA00022737"/>
    </source>
</evidence>
<keyword evidence="7 20" id="KW-0808">Transferase</keyword>
<dbReference type="NCBIfam" id="NF010934">
    <property type="entry name" value="PRK14354.1"/>
    <property type="match status" value="1"/>
</dbReference>
<dbReference type="InterPro" id="IPR005835">
    <property type="entry name" value="NTP_transferase_dom"/>
</dbReference>
<dbReference type="InterPro" id="IPR038009">
    <property type="entry name" value="GlmU_C_LbH"/>
</dbReference>
<keyword evidence="16 20" id="KW-0961">Cell wall biogenesis/degradation</keyword>
<dbReference type="CDD" id="cd03353">
    <property type="entry name" value="LbH_GlmU_C"/>
    <property type="match status" value="1"/>
</dbReference>
<feature type="region of interest" description="Pyrophosphorylase" evidence="20">
    <location>
        <begin position="1"/>
        <end position="234"/>
    </location>
</feature>
<evidence type="ECO:0000256" key="18">
    <source>
        <dbReference type="ARBA" id="ARBA00048493"/>
    </source>
</evidence>
<comment type="subunit">
    <text evidence="20">Homotrimer.</text>
</comment>
<sequence length="465" mass="50778">MQVVKKMKLQAIILAAGAGTRMKSKLPKVLHKVCGEPMLQHVIDAAYQSDIEECIVVVGHGAQTVKNSLTKDIKTVLQKEQLGTGHAVMMTYDQLTEEGTVLILNGDGPLITEDTLRELLAYHQEKGYNATVLTADLANPHGYGRIVRGTDNGLMKIVEEKDASPEEKMIKEINSGLYCFDAKALREALPRITKENAQGEYYLTDALAIIAGMGKEVGVYKTKDYEDIMAVNAKGQLAQVEEIMRRRIAEKHMEEGVTIINPSHTYIEKHVKIGRDTIVYPGVILVGDTVIGEDCTIGANTRIEDSKIGDSVTIHHSTILQSTVGKCTTVGPYAYVRPNSHIGKHVKIGDFVEIKNAFIGDHSKASHLAYIGDAEVGSHVNIGCGVVFVNYDGKNKHKTIIRDHAFIGSNSNLIAPVIVEEYGYVASGSTITKSVEKGALAIARSHQHNKAGWVEDKGLLKTKEE</sequence>
<evidence type="ECO:0000256" key="19">
    <source>
        <dbReference type="ARBA" id="ARBA00049628"/>
    </source>
</evidence>
<protein>
    <recommendedName>
        <fullName evidence="20">Bifunctional protein GlmU</fullName>
    </recommendedName>
    <domain>
        <recommendedName>
            <fullName evidence="20">UDP-N-acetylglucosamine pyrophosphorylase</fullName>
            <ecNumber evidence="20">2.7.7.23</ecNumber>
        </recommendedName>
        <alternativeName>
            <fullName evidence="20">N-acetylglucosamine-1-phosphate uridyltransferase</fullName>
        </alternativeName>
    </domain>
    <domain>
        <recommendedName>
            <fullName evidence="20">Glucosamine-1-phosphate N-acetyltransferase</fullName>
            <ecNumber evidence="20">2.3.1.157</ecNumber>
        </recommendedName>
    </domain>
</protein>
<dbReference type="InterPro" id="IPR029044">
    <property type="entry name" value="Nucleotide-diphossugar_trans"/>
</dbReference>
<feature type="binding site" evidence="20">
    <location>
        <position position="444"/>
    </location>
    <ligand>
        <name>acetyl-CoA</name>
        <dbReference type="ChEBI" id="CHEBI:57288"/>
    </ligand>
</feature>
<keyword evidence="8 20" id="KW-0548">Nucleotidyltransferase</keyword>
<evidence type="ECO:0000256" key="11">
    <source>
        <dbReference type="ARBA" id="ARBA00022842"/>
    </source>
</evidence>
<feature type="region of interest" description="N-acetyltransferase" evidence="20">
    <location>
        <begin position="256"/>
        <end position="465"/>
    </location>
</feature>
<feature type="binding site" evidence="20">
    <location>
        <position position="355"/>
    </location>
    <ligand>
        <name>UDP-N-acetyl-alpha-D-glucosamine</name>
        <dbReference type="ChEBI" id="CHEBI:57705"/>
    </ligand>
</feature>
<feature type="binding site" evidence="20">
    <location>
        <begin position="83"/>
        <end position="84"/>
    </location>
    <ligand>
        <name>UDP-N-acetyl-alpha-D-glucosamine</name>
        <dbReference type="ChEBI" id="CHEBI:57705"/>
    </ligand>
</feature>
<keyword evidence="10 20" id="KW-0677">Repeat</keyword>
<dbReference type="InterPro" id="IPR050065">
    <property type="entry name" value="GlmU-like"/>
</dbReference>
<comment type="function">
    <text evidence="19 20">Catalyzes the last two sequential reactions in the de novo biosynthetic pathway for UDP-N-acetylglucosamine (UDP-GlcNAc). The C-terminal domain catalyzes the transfer of acetyl group from acetyl coenzyme A to glucosamine-1-phosphate (GlcN-1-P) to produce N-acetylglucosamine-1-phosphate (GlcNAc-1-P), which is converted into UDP-GlcNAc by the transfer of uridine 5-monophosphate (from uridine 5-triphosphate), a reaction catalyzed by the N-terminal domain.</text>
</comment>
<dbReference type="EC" id="2.7.7.23" evidence="20"/>
<organism evidence="22 23">
    <name type="scientific">Clostridium formicaceticum</name>
    <dbReference type="NCBI Taxonomy" id="1497"/>
    <lineage>
        <taxon>Bacteria</taxon>
        <taxon>Bacillati</taxon>
        <taxon>Bacillota</taxon>
        <taxon>Clostridia</taxon>
        <taxon>Eubacteriales</taxon>
        <taxon>Clostridiaceae</taxon>
        <taxon>Clostridium</taxon>
    </lineage>
</organism>
<evidence type="ECO:0000256" key="2">
    <source>
        <dbReference type="ARBA" id="ARBA00005166"/>
    </source>
</evidence>
<comment type="caution">
    <text evidence="20">Lacks conserved residue(s) required for the propagation of feature annotation.</text>
</comment>
<feature type="binding site" evidence="20">
    <location>
        <position position="144"/>
    </location>
    <ligand>
        <name>UDP-N-acetyl-alpha-D-glucosamine</name>
        <dbReference type="ChEBI" id="CHEBI:57705"/>
    </ligand>
</feature>
<dbReference type="AlphaFoldDB" id="A0AAC9RIM5"/>
<dbReference type="Gene3D" id="3.90.550.10">
    <property type="entry name" value="Spore Coat Polysaccharide Biosynthesis Protein SpsA, Chain A"/>
    <property type="match status" value="1"/>
</dbReference>
<comment type="catalytic activity">
    <reaction evidence="17 20">
        <text>alpha-D-glucosamine 1-phosphate + acetyl-CoA = N-acetyl-alpha-D-glucosamine 1-phosphate + CoA + H(+)</text>
        <dbReference type="Rhea" id="RHEA:13725"/>
        <dbReference type="ChEBI" id="CHEBI:15378"/>
        <dbReference type="ChEBI" id="CHEBI:57287"/>
        <dbReference type="ChEBI" id="CHEBI:57288"/>
        <dbReference type="ChEBI" id="CHEBI:57776"/>
        <dbReference type="ChEBI" id="CHEBI:58516"/>
        <dbReference type="EC" id="2.3.1.157"/>
    </reaction>
</comment>
<feature type="binding site" evidence="20">
    <location>
        <position position="174"/>
    </location>
    <ligand>
        <name>UDP-N-acetyl-alpha-D-glucosamine</name>
        <dbReference type="ChEBI" id="CHEBI:57705"/>
    </ligand>
</feature>
<dbReference type="Gene3D" id="2.160.10.10">
    <property type="entry name" value="Hexapeptide repeat proteins"/>
    <property type="match status" value="1"/>
</dbReference>
<keyword evidence="9 20" id="KW-0479">Metal-binding</keyword>
<dbReference type="InterPro" id="IPR001451">
    <property type="entry name" value="Hexapep"/>
</dbReference>
<feature type="binding site" evidence="20">
    <location>
        <position position="409"/>
    </location>
    <ligand>
        <name>acetyl-CoA</name>
        <dbReference type="ChEBI" id="CHEBI:57288"/>
    </ligand>
</feature>
<feature type="active site" description="Proton acceptor" evidence="20">
    <location>
        <position position="367"/>
    </location>
</feature>
<comment type="cofactor">
    <cofactor evidence="20">
        <name>Mg(2+)</name>
        <dbReference type="ChEBI" id="CHEBI:18420"/>
    </cofactor>
    <text evidence="20">Binds 1 Mg(2+) ion per subunit.</text>
</comment>
<feature type="binding site" evidence="20">
    <location>
        <position position="28"/>
    </location>
    <ligand>
        <name>UDP-N-acetyl-alpha-D-glucosamine</name>
        <dbReference type="ChEBI" id="CHEBI:57705"/>
    </ligand>
</feature>
<dbReference type="PANTHER" id="PTHR43584:SF3">
    <property type="entry name" value="BIFUNCTIONAL PROTEIN GLMU"/>
    <property type="match status" value="1"/>
</dbReference>
<evidence type="ECO:0000313" key="22">
    <source>
        <dbReference type="EMBL" id="ARE85793.1"/>
    </source>
</evidence>
<feature type="binding site" evidence="20">
    <location>
        <position position="107"/>
    </location>
    <ligand>
        <name>Mg(2+)</name>
        <dbReference type="ChEBI" id="CHEBI:18420"/>
    </ligand>
</feature>
<dbReference type="GO" id="GO:0009245">
    <property type="term" value="P:lipid A biosynthetic process"/>
    <property type="evidence" value="ECO:0007669"/>
    <property type="project" value="UniProtKB-UniRule"/>
</dbReference>
<feature type="binding site" evidence="20">
    <location>
        <begin position="14"/>
        <end position="17"/>
    </location>
    <ligand>
        <name>UDP-N-acetyl-alpha-D-glucosamine</name>
        <dbReference type="ChEBI" id="CHEBI:57705"/>
    </ligand>
</feature>
<gene>
    <name evidence="20 22" type="primary">glmU</name>
    <name evidence="22" type="ORF">CLFO_01090</name>
</gene>
<keyword evidence="11 20" id="KW-0460">Magnesium</keyword>
<evidence type="ECO:0000256" key="5">
    <source>
        <dbReference type="ARBA" id="ARBA00007947"/>
    </source>
</evidence>
<dbReference type="Proteomes" id="UP000192478">
    <property type="component" value="Chromosome"/>
</dbReference>
<dbReference type="CDD" id="cd02540">
    <property type="entry name" value="GT2_GlmU_N_bac"/>
    <property type="match status" value="1"/>
</dbReference>
<dbReference type="InterPro" id="IPR005882">
    <property type="entry name" value="Bifunctional_GlmU"/>
</dbReference>
<feature type="binding site" evidence="20">
    <location>
        <position position="370"/>
    </location>
    <ligand>
        <name>UDP-N-acetyl-alpha-D-glucosamine</name>
        <dbReference type="ChEBI" id="CHEBI:57705"/>
    </ligand>
</feature>
<dbReference type="GO" id="GO:0003977">
    <property type="term" value="F:UDP-N-acetylglucosamine diphosphorylase activity"/>
    <property type="evidence" value="ECO:0007669"/>
    <property type="project" value="UniProtKB-UniRule"/>
</dbReference>
<evidence type="ECO:0000256" key="20">
    <source>
        <dbReference type="HAMAP-Rule" id="MF_01631"/>
    </source>
</evidence>
<dbReference type="GO" id="GO:0016020">
    <property type="term" value="C:membrane"/>
    <property type="evidence" value="ECO:0007669"/>
    <property type="project" value="GOC"/>
</dbReference>
<evidence type="ECO:0000256" key="14">
    <source>
        <dbReference type="ARBA" id="ARBA00023268"/>
    </source>
</evidence>
<feature type="binding site" evidence="20">
    <location>
        <position position="381"/>
    </location>
    <ligand>
        <name>UDP-N-acetyl-alpha-D-glucosamine</name>
        <dbReference type="ChEBI" id="CHEBI:57705"/>
    </ligand>
</feature>
<feature type="binding site" evidence="20">
    <location>
        <position position="78"/>
    </location>
    <ligand>
        <name>UDP-N-acetyl-alpha-D-glucosamine</name>
        <dbReference type="ChEBI" id="CHEBI:57705"/>
    </ligand>
</feature>
<dbReference type="GO" id="GO:0000902">
    <property type="term" value="P:cell morphogenesis"/>
    <property type="evidence" value="ECO:0007669"/>
    <property type="project" value="UniProtKB-UniRule"/>
</dbReference>